<gene>
    <name evidence="2" type="ORF">N7530_000793</name>
</gene>
<sequence length="67" mass="7240">MPNHRSASTPPTTLRGSNRRTVPSYQMKMSISRLSISPPPSAPGCTPIGFDRNGHIRASRTPEDPAP</sequence>
<feature type="compositionally biased region" description="Polar residues" evidence="1">
    <location>
        <begin position="1"/>
        <end position="29"/>
    </location>
</feature>
<accession>A0A9X0BVQ0</accession>
<dbReference type="AlphaFoldDB" id="A0A9X0BVQ0"/>
<keyword evidence="3" id="KW-1185">Reference proteome</keyword>
<dbReference type="EMBL" id="JAPWDO010000001">
    <property type="protein sequence ID" value="KAJ5486493.1"/>
    <property type="molecule type" value="Genomic_DNA"/>
</dbReference>
<reference evidence="2" key="2">
    <citation type="journal article" date="2023" name="IMA Fungus">
        <title>Comparative genomic study of the Penicillium genus elucidates a diverse pangenome and 15 lateral gene transfer events.</title>
        <authorList>
            <person name="Petersen C."/>
            <person name="Sorensen T."/>
            <person name="Nielsen M.R."/>
            <person name="Sondergaard T.E."/>
            <person name="Sorensen J.L."/>
            <person name="Fitzpatrick D.A."/>
            <person name="Frisvad J.C."/>
            <person name="Nielsen K.L."/>
        </authorList>
    </citation>
    <scope>NUCLEOTIDE SEQUENCE</scope>
    <source>
        <strain evidence="2">IBT 17660</strain>
    </source>
</reference>
<dbReference type="Proteomes" id="UP001147760">
    <property type="component" value="Unassembled WGS sequence"/>
</dbReference>
<name>A0A9X0BVQ0_9EURO</name>
<protein>
    <submittedName>
        <fullName evidence="2">Uncharacterized protein</fullName>
    </submittedName>
</protein>
<organism evidence="2 3">
    <name type="scientific">Penicillium desertorum</name>
    <dbReference type="NCBI Taxonomy" id="1303715"/>
    <lineage>
        <taxon>Eukaryota</taxon>
        <taxon>Fungi</taxon>
        <taxon>Dikarya</taxon>
        <taxon>Ascomycota</taxon>
        <taxon>Pezizomycotina</taxon>
        <taxon>Eurotiomycetes</taxon>
        <taxon>Eurotiomycetidae</taxon>
        <taxon>Eurotiales</taxon>
        <taxon>Aspergillaceae</taxon>
        <taxon>Penicillium</taxon>
    </lineage>
</organism>
<evidence type="ECO:0000313" key="3">
    <source>
        <dbReference type="Proteomes" id="UP001147760"/>
    </source>
</evidence>
<reference evidence="2" key="1">
    <citation type="submission" date="2022-12" db="EMBL/GenBank/DDBJ databases">
        <authorList>
            <person name="Petersen C."/>
        </authorList>
    </citation>
    <scope>NUCLEOTIDE SEQUENCE</scope>
    <source>
        <strain evidence="2">IBT 17660</strain>
    </source>
</reference>
<proteinExistence type="predicted"/>
<evidence type="ECO:0000313" key="2">
    <source>
        <dbReference type="EMBL" id="KAJ5486493.1"/>
    </source>
</evidence>
<comment type="caution">
    <text evidence="2">The sequence shown here is derived from an EMBL/GenBank/DDBJ whole genome shotgun (WGS) entry which is preliminary data.</text>
</comment>
<evidence type="ECO:0000256" key="1">
    <source>
        <dbReference type="SAM" id="MobiDB-lite"/>
    </source>
</evidence>
<feature type="region of interest" description="Disordered" evidence="1">
    <location>
        <begin position="1"/>
        <end position="67"/>
    </location>
</feature>